<dbReference type="Gene3D" id="3.30.2350.10">
    <property type="entry name" value="Pseudouridine synthase"/>
    <property type="match status" value="1"/>
</dbReference>
<dbReference type="InterPro" id="IPR020103">
    <property type="entry name" value="PsdUridine_synth_cat_dom_sf"/>
</dbReference>
<evidence type="ECO:0000256" key="5">
    <source>
        <dbReference type="RuleBase" id="RU362028"/>
    </source>
</evidence>
<evidence type="ECO:0000313" key="8">
    <source>
        <dbReference type="Proteomes" id="UP001418637"/>
    </source>
</evidence>
<gene>
    <name evidence="7" type="ORF">WJT86_08305</name>
</gene>
<comment type="catalytic activity">
    <reaction evidence="5">
        <text>a uridine in RNA = a pseudouridine in RNA</text>
        <dbReference type="Rhea" id="RHEA:48348"/>
        <dbReference type="Rhea" id="RHEA-COMP:12068"/>
        <dbReference type="Rhea" id="RHEA-COMP:12069"/>
        <dbReference type="ChEBI" id="CHEBI:65314"/>
        <dbReference type="ChEBI" id="CHEBI:65315"/>
    </reaction>
</comment>
<dbReference type="InterPro" id="IPR002942">
    <property type="entry name" value="S4_RNA-bd"/>
</dbReference>
<dbReference type="PANTHER" id="PTHR21600:SF44">
    <property type="entry name" value="RIBOSOMAL LARGE SUBUNIT PSEUDOURIDINE SYNTHASE D"/>
    <property type="match status" value="1"/>
</dbReference>
<protein>
    <recommendedName>
        <fullName evidence="5">Pseudouridine synthase</fullName>
        <ecNumber evidence="5">5.4.99.-</ecNumber>
    </recommendedName>
</protein>
<comment type="catalytic activity">
    <reaction evidence="3">
        <text>uridine(1911/1915/1917) in 23S rRNA = pseudouridine(1911/1915/1917) in 23S rRNA</text>
        <dbReference type="Rhea" id="RHEA:42524"/>
        <dbReference type="Rhea" id="RHEA-COMP:10097"/>
        <dbReference type="Rhea" id="RHEA-COMP:10098"/>
        <dbReference type="ChEBI" id="CHEBI:65314"/>
        <dbReference type="ChEBI" id="CHEBI:65315"/>
        <dbReference type="EC" id="5.4.99.23"/>
    </reaction>
</comment>
<evidence type="ECO:0000256" key="3">
    <source>
        <dbReference type="ARBA" id="ARBA00036882"/>
    </source>
</evidence>
<comment type="caution">
    <text evidence="7">The sequence shown here is derived from an EMBL/GenBank/DDBJ whole genome shotgun (WGS) entry which is preliminary data.</text>
</comment>
<organism evidence="7 8">
    <name type="scientific">Hohaiivirga grylli</name>
    <dbReference type="NCBI Taxonomy" id="3133970"/>
    <lineage>
        <taxon>Bacteria</taxon>
        <taxon>Pseudomonadati</taxon>
        <taxon>Pseudomonadota</taxon>
        <taxon>Alphaproteobacteria</taxon>
        <taxon>Hyphomicrobiales</taxon>
        <taxon>Methylobacteriaceae</taxon>
        <taxon>Hohaiivirga</taxon>
    </lineage>
</organism>
<dbReference type="CDD" id="cd02869">
    <property type="entry name" value="PseudoU_synth_RluA_like"/>
    <property type="match status" value="1"/>
</dbReference>
<dbReference type="SUPFAM" id="SSF55120">
    <property type="entry name" value="Pseudouridine synthase"/>
    <property type="match status" value="1"/>
</dbReference>
<dbReference type="PROSITE" id="PS50889">
    <property type="entry name" value="S4"/>
    <property type="match status" value="1"/>
</dbReference>
<proteinExistence type="inferred from homology"/>
<dbReference type="InterPro" id="IPR036986">
    <property type="entry name" value="S4_RNA-bd_sf"/>
</dbReference>
<name>A0ABV0BLI4_9HYPH</name>
<dbReference type="InterPro" id="IPR006224">
    <property type="entry name" value="PsdUridine_synth_RluA-like_CS"/>
</dbReference>
<evidence type="ECO:0000313" key="7">
    <source>
        <dbReference type="EMBL" id="MEN3931056.1"/>
    </source>
</evidence>
<accession>A0ABV0BLI4</accession>
<dbReference type="Pfam" id="PF00849">
    <property type="entry name" value="PseudoU_synth_2"/>
    <property type="match status" value="1"/>
</dbReference>
<evidence type="ECO:0000259" key="6">
    <source>
        <dbReference type="SMART" id="SM00363"/>
    </source>
</evidence>
<dbReference type="PROSITE" id="PS01129">
    <property type="entry name" value="PSI_RLU"/>
    <property type="match status" value="1"/>
</dbReference>
<dbReference type="PANTHER" id="PTHR21600">
    <property type="entry name" value="MITOCHONDRIAL RNA PSEUDOURIDINE SYNTHASE"/>
    <property type="match status" value="1"/>
</dbReference>
<reference evidence="7 8" key="1">
    <citation type="submission" date="2024-04" db="EMBL/GenBank/DDBJ databases">
        <title>A novel species isolated from cricket.</title>
        <authorList>
            <person name="Wang H.-C."/>
        </authorList>
    </citation>
    <scope>NUCLEOTIDE SEQUENCE [LARGE SCALE GENOMIC DNA]</scope>
    <source>
        <strain evidence="7 8">WL0021</strain>
    </source>
</reference>
<dbReference type="EC" id="5.4.99.-" evidence="5"/>
<dbReference type="Gene3D" id="3.10.290.10">
    <property type="entry name" value="RNA-binding S4 domain"/>
    <property type="match status" value="1"/>
</dbReference>
<dbReference type="InterPro" id="IPR006225">
    <property type="entry name" value="PsdUridine_synth_RluC/D"/>
</dbReference>
<keyword evidence="8" id="KW-1185">Reference proteome</keyword>
<dbReference type="NCBIfam" id="TIGR00005">
    <property type="entry name" value="rluA_subfam"/>
    <property type="match status" value="1"/>
</dbReference>
<keyword evidence="2 5" id="KW-0413">Isomerase</keyword>
<dbReference type="InterPro" id="IPR006145">
    <property type="entry name" value="PsdUridine_synth_RsuA/RluA"/>
</dbReference>
<evidence type="ECO:0000256" key="1">
    <source>
        <dbReference type="ARBA" id="ARBA00010876"/>
    </source>
</evidence>
<comment type="similarity">
    <text evidence="1 5">Belongs to the pseudouridine synthase RluA family.</text>
</comment>
<dbReference type="InterPro" id="IPR050188">
    <property type="entry name" value="RluA_PseudoU_synthase"/>
</dbReference>
<dbReference type="Proteomes" id="UP001418637">
    <property type="component" value="Unassembled WGS sequence"/>
</dbReference>
<dbReference type="Pfam" id="PF01479">
    <property type="entry name" value="S4"/>
    <property type="match status" value="1"/>
</dbReference>
<dbReference type="SMART" id="SM00363">
    <property type="entry name" value="S4"/>
    <property type="match status" value="1"/>
</dbReference>
<sequence length="345" mass="37796">MSESEVREVQIAEDEAVERLDRALAKALPDMSRNRLQGLIKDGQVTIDGAVVADTKRKVGPGAVISLIIPPTVAAEPVSENIPLNVIYEDDELIVIDKQAGLVVHPAAGHETGTLVNALINHCGESLSGIGGVKRPGIVHRLDKDTTGLMVVAKTDRAHQGLAAQFADHGRTGPLERSYLALVWGAPDRKKGTIDAPLARSPHNREKIAVVRQWHQSQNDGEEEERSRGRFAITHYSVEQTFNDGQEQPFVALVRCTLETGRTHQIRVHMSHIGHPLLGDMTYGAGFLTKISKLRPETREALETLGRQALHAAVLGFEHPVTGEVMYFESAIPDDMQRVVKCLQK</sequence>
<dbReference type="RefSeq" id="WP_346337097.1">
    <property type="nucleotide sequence ID" value="NZ_JBBYXI010000003.1"/>
</dbReference>
<feature type="domain" description="RNA-binding S4" evidence="6">
    <location>
        <begin position="18"/>
        <end position="83"/>
    </location>
</feature>
<dbReference type="EMBL" id="JBBYXI010000003">
    <property type="protein sequence ID" value="MEN3931056.1"/>
    <property type="molecule type" value="Genomic_DNA"/>
</dbReference>
<evidence type="ECO:0000256" key="2">
    <source>
        <dbReference type="ARBA" id="ARBA00023235"/>
    </source>
</evidence>
<evidence type="ECO:0000256" key="4">
    <source>
        <dbReference type="PROSITE-ProRule" id="PRU00182"/>
    </source>
</evidence>
<dbReference type="CDD" id="cd00165">
    <property type="entry name" value="S4"/>
    <property type="match status" value="1"/>
</dbReference>
<comment type="function">
    <text evidence="5">Responsible for synthesis of pseudouridine from uracil.</text>
</comment>
<keyword evidence="4" id="KW-0694">RNA-binding</keyword>
<dbReference type="SUPFAM" id="SSF55174">
    <property type="entry name" value="Alpha-L RNA-binding motif"/>
    <property type="match status" value="1"/>
</dbReference>